<dbReference type="GO" id="GO:0005737">
    <property type="term" value="C:cytoplasm"/>
    <property type="evidence" value="ECO:0007669"/>
    <property type="project" value="EnsemblMetazoa"/>
</dbReference>
<dbReference type="GeneID" id="6493103"/>
<evidence type="ECO:0000256" key="2">
    <source>
        <dbReference type="ARBA" id="ARBA00006732"/>
    </source>
</evidence>
<dbReference type="Pfam" id="PF19438">
    <property type="entry name" value="LIN9_C"/>
    <property type="match status" value="1"/>
</dbReference>
<dbReference type="InterPro" id="IPR033471">
    <property type="entry name" value="DIRP"/>
</dbReference>
<dbReference type="EMBL" id="CH902618">
    <property type="protein sequence ID" value="EDV39854.1"/>
    <property type="molecule type" value="Genomic_DNA"/>
</dbReference>
<dbReference type="GO" id="GO:0051726">
    <property type="term" value="P:regulation of cell cycle"/>
    <property type="evidence" value="ECO:0007669"/>
    <property type="project" value="TreeGrafter"/>
</dbReference>
<feature type="region of interest" description="Disordered" evidence="4">
    <location>
        <begin position="1"/>
        <end position="25"/>
    </location>
</feature>
<proteinExistence type="inferred from homology"/>
<dbReference type="GO" id="GO:0045944">
    <property type="term" value="P:positive regulation of transcription by RNA polymerase II"/>
    <property type="evidence" value="ECO:0007669"/>
    <property type="project" value="EnsemblMetazoa"/>
</dbReference>
<dbReference type="GO" id="GO:0000785">
    <property type="term" value="C:chromatin"/>
    <property type="evidence" value="ECO:0007669"/>
    <property type="project" value="EnsemblMetazoa"/>
</dbReference>
<dbReference type="PANTHER" id="PTHR21689">
    <property type="entry name" value="LIN-9"/>
    <property type="match status" value="1"/>
</dbReference>
<evidence type="ECO:0000259" key="5">
    <source>
        <dbReference type="SMART" id="SM01135"/>
    </source>
</evidence>
<dbReference type="GO" id="GO:0003677">
    <property type="term" value="F:DNA binding"/>
    <property type="evidence" value="ECO:0007669"/>
    <property type="project" value="TreeGrafter"/>
</dbReference>
<comment type="similarity">
    <text evidence="2">Belongs to the lin-9 family.</text>
</comment>
<keyword evidence="3" id="KW-0539">Nucleus</keyword>
<dbReference type="PhylomeDB" id="B3M7F6"/>
<keyword evidence="7" id="KW-1185">Reference proteome</keyword>
<dbReference type="GO" id="GO:0005654">
    <property type="term" value="C:nucleoplasm"/>
    <property type="evidence" value="ECO:0007669"/>
    <property type="project" value="TreeGrafter"/>
</dbReference>
<dbReference type="GO" id="GO:0017053">
    <property type="term" value="C:transcription repressor complex"/>
    <property type="evidence" value="ECO:0007669"/>
    <property type="project" value="InterPro"/>
</dbReference>
<dbReference type="Pfam" id="PF06584">
    <property type="entry name" value="DIRP"/>
    <property type="match status" value="1"/>
</dbReference>
<sequence length="564" mass="65086">MSSKRSCDLPEILDDSLAKSERSRTPPALAEIGLCSTRRMTQIQAQHQVKQTNQLVGNGGEDELFVKRPVFNRVRAKKPTKCHKTVATDSFPAFPTDDDSQIDDSLPGGKRLSHFLEQLSSHRWIWCEFVESFLDKPIMAIAYDMERFIHECCPMIVTRCMPRRGWQLLRRNMGKARRFSPAFIELERLELERSRRIVRELQQCRFNNEEDGPYMEQIPKRIPLPLSIGTKVTSFMEGYCKMGIIDGKVMSYDLQDNSYMVRFEMQGKEIVVRLPDYRLHADKNFAGLPLPILLHTIEAGPSAAEEDEPPEPIGDNRYSRTLLEALVKVKKLMDIKQKAMLEIAKMNEDYVEGSNQSVYTSTSTRRDLKMTPQREKLQRRYAANMITLHRVNTDVVAPLKILHEHLAAFHKQQQKELASKRRPAGDIYLKCRNQAEMDIKSAEIEKNLKIESESARDLVFNLQTLLYVSGELGRDNHTDMELILKDLVDRVVEHQPPGVGNHFKELWEEVEPLRQRMIATFKLPPKPERFHITQQQPQQTEDGIFTFVVEAQPPDPMLYGLPGM</sequence>
<dbReference type="AlphaFoldDB" id="B3M7F6"/>
<dbReference type="OrthoDB" id="2339771at2759"/>
<organism evidence="6 7">
    <name type="scientific">Drosophila ananassae</name>
    <name type="common">Fruit fly</name>
    <dbReference type="NCBI Taxonomy" id="7217"/>
    <lineage>
        <taxon>Eukaryota</taxon>
        <taxon>Metazoa</taxon>
        <taxon>Ecdysozoa</taxon>
        <taxon>Arthropoda</taxon>
        <taxon>Hexapoda</taxon>
        <taxon>Insecta</taxon>
        <taxon>Pterygota</taxon>
        <taxon>Neoptera</taxon>
        <taxon>Endopterygota</taxon>
        <taxon>Diptera</taxon>
        <taxon>Brachycera</taxon>
        <taxon>Muscomorpha</taxon>
        <taxon>Ephydroidea</taxon>
        <taxon>Drosophilidae</taxon>
        <taxon>Drosophila</taxon>
        <taxon>Sophophora</taxon>
    </lineage>
</organism>
<evidence type="ECO:0000256" key="3">
    <source>
        <dbReference type="ARBA" id="ARBA00023242"/>
    </source>
</evidence>
<dbReference type="SMART" id="SM01135">
    <property type="entry name" value="DIRP"/>
    <property type="match status" value="1"/>
</dbReference>
<dbReference type="GO" id="GO:0007141">
    <property type="term" value="P:male meiosis I"/>
    <property type="evidence" value="ECO:0007669"/>
    <property type="project" value="EnsemblMetazoa"/>
</dbReference>
<evidence type="ECO:0000313" key="6">
    <source>
        <dbReference type="EMBL" id="EDV39854.1"/>
    </source>
</evidence>
<reference evidence="6 7" key="1">
    <citation type="journal article" date="2007" name="Nature">
        <title>Evolution of genes and genomes on the Drosophila phylogeny.</title>
        <authorList>
            <consortium name="Drosophila 12 Genomes Consortium"/>
            <person name="Clark A.G."/>
            <person name="Eisen M.B."/>
            <person name="Smith D.R."/>
            <person name="Bergman C.M."/>
            <person name="Oliver B."/>
            <person name="Markow T.A."/>
            <person name="Kaufman T.C."/>
            <person name="Kellis M."/>
            <person name="Gelbart W."/>
            <person name="Iyer V.N."/>
            <person name="Pollard D.A."/>
            <person name="Sackton T.B."/>
            <person name="Larracuente A.M."/>
            <person name="Singh N.D."/>
            <person name="Abad J.P."/>
            <person name="Abt D.N."/>
            <person name="Adryan B."/>
            <person name="Aguade M."/>
            <person name="Akashi H."/>
            <person name="Anderson W.W."/>
            <person name="Aquadro C.F."/>
            <person name="Ardell D.H."/>
            <person name="Arguello R."/>
            <person name="Artieri C.G."/>
            <person name="Barbash D.A."/>
            <person name="Barker D."/>
            <person name="Barsanti P."/>
            <person name="Batterham P."/>
            <person name="Batzoglou S."/>
            <person name="Begun D."/>
            <person name="Bhutkar A."/>
            <person name="Blanco E."/>
            <person name="Bosak S.A."/>
            <person name="Bradley R.K."/>
            <person name="Brand A.D."/>
            <person name="Brent M.R."/>
            <person name="Brooks A.N."/>
            <person name="Brown R.H."/>
            <person name="Butlin R.K."/>
            <person name="Caggese C."/>
            <person name="Calvi B.R."/>
            <person name="Bernardo de Carvalho A."/>
            <person name="Caspi A."/>
            <person name="Castrezana S."/>
            <person name="Celniker S.E."/>
            <person name="Chang J.L."/>
            <person name="Chapple C."/>
            <person name="Chatterji S."/>
            <person name="Chinwalla A."/>
            <person name="Civetta A."/>
            <person name="Clifton S.W."/>
            <person name="Comeron J.M."/>
            <person name="Costello J.C."/>
            <person name="Coyne J.A."/>
            <person name="Daub J."/>
            <person name="David R.G."/>
            <person name="Delcher A.L."/>
            <person name="Delehaunty K."/>
            <person name="Do C.B."/>
            <person name="Ebling H."/>
            <person name="Edwards K."/>
            <person name="Eickbush T."/>
            <person name="Evans J.D."/>
            <person name="Filipski A."/>
            <person name="Findeiss S."/>
            <person name="Freyhult E."/>
            <person name="Fulton L."/>
            <person name="Fulton R."/>
            <person name="Garcia A.C."/>
            <person name="Gardiner A."/>
            <person name="Garfield D.A."/>
            <person name="Garvin B.E."/>
            <person name="Gibson G."/>
            <person name="Gilbert D."/>
            <person name="Gnerre S."/>
            <person name="Godfrey J."/>
            <person name="Good R."/>
            <person name="Gotea V."/>
            <person name="Gravely B."/>
            <person name="Greenberg A.J."/>
            <person name="Griffiths-Jones S."/>
            <person name="Gross S."/>
            <person name="Guigo R."/>
            <person name="Gustafson E.A."/>
            <person name="Haerty W."/>
            <person name="Hahn M.W."/>
            <person name="Halligan D.L."/>
            <person name="Halpern A.L."/>
            <person name="Halter G.M."/>
            <person name="Han M.V."/>
            <person name="Heger A."/>
            <person name="Hillier L."/>
            <person name="Hinrichs A.S."/>
            <person name="Holmes I."/>
            <person name="Hoskins R.A."/>
            <person name="Hubisz M.J."/>
            <person name="Hultmark D."/>
            <person name="Huntley M.A."/>
            <person name="Jaffe D.B."/>
            <person name="Jagadeeshan S."/>
            <person name="Jeck W.R."/>
            <person name="Johnson J."/>
            <person name="Jones C.D."/>
            <person name="Jordan W.C."/>
            <person name="Karpen G.H."/>
            <person name="Kataoka E."/>
            <person name="Keightley P.D."/>
            <person name="Kheradpour P."/>
            <person name="Kirkness E.F."/>
            <person name="Koerich L.B."/>
            <person name="Kristiansen K."/>
            <person name="Kudrna D."/>
            <person name="Kulathinal R.J."/>
            <person name="Kumar S."/>
            <person name="Kwok R."/>
            <person name="Lander E."/>
            <person name="Langley C.H."/>
            <person name="Lapoint R."/>
            <person name="Lazzaro B.P."/>
            <person name="Lee S.J."/>
            <person name="Levesque L."/>
            <person name="Li R."/>
            <person name="Lin C.F."/>
            <person name="Lin M.F."/>
            <person name="Lindblad-Toh K."/>
            <person name="Llopart A."/>
            <person name="Long M."/>
            <person name="Low L."/>
            <person name="Lozovsky E."/>
            <person name="Lu J."/>
            <person name="Luo M."/>
            <person name="Machado C.A."/>
            <person name="Makalowski W."/>
            <person name="Marzo M."/>
            <person name="Matsuda M."/>
            <person name="Matzkin L."/>
            <person name="McAllister B."/>
            <person name="McBride C.S."/>
            <person name="McKernan B."/>
            <person name="McKernan K."/>
            <person name="Mendez-Lago M."/>
            <person name="Minx P."/>
            <person name="Mollenhauer M.U."/>
            <person name="Montooth K."/>
            <person name="Mount S.M."/>
            <person name="Mu X."/>
            <person name="Myers E."/>
            <person name="Negre B."/>
            <person name="Newfeld S."/>
            <person name="Nielsen R."/>
            <person name="Noor M.A."/>
            <person name="O'Grady P."/>
            <person name="Pachter L."/>
            <person name="Papaceit M."/>
            <person name="Parisi M.J."/>
            <person name="Parisi M."/>
            <person name="Parts L."/>
            <person name="Pedersen J.S."/>
            <person name="Pesole G."/>
            <person name="Phillippy A.M."/>
            <person name="Ponting C.P."/>
            <person name="Pop M."/>
            <person name="Porcelli D."/>
            <person name="Powell J.R."/>
            <person name="Prohaska S."/>
            <person name="Pruitt K."/>
            <person name="Puig M."/>
            <person name="Quesneville H."/>
            <person name="Ram K.R."/>
            <person name="Rand D."/>
            <person name="Rasmussen M.D."/>
            <person name="Reed L.K."/>
            <person name="Reenan R."/>
            <person name="Reily A."/>
            <person name="Remington K.A."/>
            <person name="Rieger T.T."/>
            <person name="Ritchie M.G."/>
            <person name="Robin C."/>
            <person name="Rogers Y.H."/>
            <person name="Rohde C."/>
            <person name="Rozas J."/>
            <person name="Rubenfield M.J."/>
            <person name="Ruiz A."/>
            <person name="Russo S."/>
            <person name="Salzberg S.L."/>
            <person name="Sanchez-Gracia A."/>
            <person name="Saranga D.J."/>
            <person name="Sato H."/>
            <person name="Schaeffer S.W."/>
            <person name="Schatz M.C."/>
            <person name="Schlenke T."/>
            <person name="Schwartz R."/>
            <person name="Segarra C."/>
            <person name="Singh R.S."/>
            <person name="Sirot L."/>
            <person name="Sirota M."/>
            <person name="Sisneros N.B."/>
            <person name="Smith C.D."/>
            <person name="Smith T.F."/>
            <person name="Spieth J."/>
            <person name="Stage D.E."/>
            <person name="Stark A."/>
            <person name="Stephan W."/>
            <person name="Strausberg R.L."/>
            <person name="Strempel S."/>
            <person name="Sturgill D."/>
            <person name="Sutton G."/>
            <person name="Sutton G.G."/>
            <person name="Tao W."/>
            <person name="Teichmann S."/>
            <person name="Tobari Y.N."/>
            <person name="Tomimura Y."/>
            <person name="Tsolas J.M."/>
            <person name="Valente V.L."/>
            <person name="Venter E."/>
            <person name="Venter J.C."/>
            <person name="Vicario S."/>
            <person name="Vieira F.G."/>
            <person name="Vilella A.J."/>
            <person name="Villasante A."/>
            <person name="Walenz B."/>
            <person name="Wang J."/>
            <person name="Wasserman M."/>
            <person name="Watts T."/>
            <person name="Wilson D."/>
            <person name="Wilson R.K."/>
            <person name="Wing R.A."/>
            <person name="Wolfner M.F."/>
            <person name="Wong A."/>
            <person name="Wong G.K."/>
            <person name="Wu C.I."/>
            <person name="Wu G."/>
            <person name="Yamamoto D."/>
            <person name="Yang H.P."/>
            <person name="Yang S.P."/>
            <person name="Yorke J.A."/>
            <person name="Yoshida K."/>
            <person name="Zdobnov E."/>
            <person name="Zhang P."/>
            <person name="Zhang Y."/>
            <person name="Zimin A.V."/>
            <person name="Baldwin J."/>
            <person name="Abdouelleil A."/>
            <person name="Abdulkadir J."/>
            <person name="Abebe A."/>
            <person name="Abera B."/>
            <person name="Abreu J."/>
            <person name="Acer S.C."/>
            <person name="Aftuck L."/>
            <person name="Alexander A."/>
            <person name="An P."/>
            <person name="Anderson E."/>
            <person name="Anderson S."/>
            <person name="Arachi H."/>
            <person name="Azer M."/>
            <person name="Bachantsang P."/>
            <person name="Barry A."/>
            <person name="Bayul T."/>
            <person name="Berlin A."/>
            <person name="Bessette D."/>
            <person name="Bloom T."/>
            <person name="Blye J."/>
            <person name="Boguslavskiy L."/>
            <person name="Bonnet C."/>
            <person name="Boukhgalter B."/>
            <person name="Bourzgui I."/>
            <person name="Brown A."/>
            <person name="Cahill P."/>
            <person name="Channer S."/>
            <person name="Cheshatsang Y."/>
            <person name="Chuda L."/>
            <person name="Citroen M."/>
            <person name="Collymore A."/>
            <person name="Cooke P."/>
            <person name="Costello M."/>
            <person name="D'Aco K."/>
            <person name="Daza R."/>
            <person name="De Haan G."/>
            <person name="DeGray S."/>
            <person name="DeMaso C."/>
            <person name="Dhargay N."/>
            <person name="Dooley K."/>
            <person name="Dooley E."/>
            <person name="Doricent M."/>
            <person name="Dorje P."/>
            <person name="Dorjee K."/>
            <person name="Dupes A."/>
            <person name="Elong R."/>
            <person name="Falk J."/>
            <person name="Farina A."/>
            <person name="Faro S."/>
            <person name="Ferguson D."/>
            <person name="Fisher S."/>
            <person name="Foley C.D."/>
            <person name="Franke A."/>
            <person name="Friedrich D."/>
            <person name="Gadbois L."/>
            <person name="Gearin G."/>
            <person name="Gearin C.R."/>
            <person name="Giannoukos G."/>
            <person name="Goode T."/>
            <person name="Graham J."/>
            <person name="Grandbois E."/>
            <person name="Grewal S."/>
            <person name="Gyaltsen K."/>
            <person name="Hafez N."/>
            <person name="Hagos B."/>
            <person name="Hall J."/>
            <person name="Henson C."/>
            <person name="Hollinger A."/>
            <person name="Honan T."/>
            <person name="Huard M.D."/>
            <person name="Hughes L."/>
            <person name="Hurhula B."/>
            <person name="Husby M.E."/>
            <person name="Kamat A."/>
            <person name="Kanga B."/>
            <person name="Kashin S."/>
            <person name="Khazanovich D."/>
            <person name="Kisner P."/>
            <person name="Lance K."/>
            <person name="Lara M."/>
            <person name="Lee W."/>
            <person name="Lennon N."/>
            <person name="Letendre F."/>
            <person name="LeVine R."/>
            <person name="Lipovsky A."/>
            <person name="Liu X."/>
            <person name="Liu J."/>
            <person name="Liu S."/>
            <person name="Lokyitsang T."/>
            <person name="Lokyitsang Y."/>
            <person name="Lubonja R."/>
            <person name="Lui A."/>
            <person name="MacDonald P."/>
            <person name="Magnisalis V."/>
            <person name="Maru K."/>
            <person name="Matthews C."/>
            <person name="McCusker W."/>
            <person name="McDonough S."/>
            <person name="Mehta T."/>
            <person name="Meldrim J."/>
            <person name="Meneus L."/>
            <person name="Mihai O."/>
            <person name="Mihalev A."/>
            <person name="Mihova T."/>
            <person name="Mittelman R."/>
            <person name="Mlenga V."/>
            <person name="Montmayeur A."/>
            <person name="Mulrain L."/>
            <person name="Navidi A."/>
            <person name="Naylor J."/>
            <person name="Negash T."/>
            <person name="Nguyen T."/>
            <person name="Nguyen N."/>
            <person name="Nicol R."/>
            <person name="Norbu C."/>
            <person name="Norbu N."/>
            <person name="Novod N."/>
            <person name="O'Neill B."/>
            <person name="Osman S."/>
            <person name="Markiewicz E."/>
            <person name="Oyono O.L."/>
            <person name="Patti C."/>
            <person name="Phunkhang P."/>
            <person name="Pierre F."/>
            <person name="Priest M."/>
            <person name="Raghuraman S."/>
            <person name="Rege F."/>
            <person name="Reyes R."/>
            <person name="Rise C."/>
            <person name="Rogov P."/>
            <person name="Ross K."/>
            <person name="Ryan E."/>
            <person name="Settipalli S."/>
            <person name="Shea T."/>
            <person name="Sherpa N."/>
            <person name="Shi L."/>
            <person name="Shih D."/>
            <person name="Sparrow T."/>
            <person name="Spaulding J."/>
            <person name="Stalker J."/>
            <person name="Stange-Thomann N."/>
            <person name="Stavropoulos S."/>
            <person name="Stone C."/>
            <person name="Strader C."/>
            <person name="Tesfaye S."/>
            <person name="Thomson T."/>
            <person name="Thoulutsang Y."/>
            <person name="Thoulutsang D."/>
            <person name="Topham K."/>
            <person name="Topping I."/>
            <person name="Tsamla T."/>
            <person name="Vassiliev H."/>
            <person name="Vo A."/>
            <person name="Wangchuk T."/>
            <person name="Wangdi T."/>
            <person name="Weiand M."/>
            <person name="Wilkinson J."/>
            <person name="Wilson A."/>
            <person name="Yadav S."/>
            <person name="Young G."/>
            <person name="Yu Q."/>
            <person name="Zembek L."/>
            <person name="Zhong D."/>
            <person name="Zimmer A."/>
            <person name="Zwirko Z."/>
            <person name="Jaffe D.B."/>
            <person name="Alvarez P."/>
            <person name="Brockman W."/>
            <person name="Butler J."/>
            <person name="Chin C."/>
            <person name="Gnerre S."/>
            <person name="Grabherr M."/>
            <person name="Kleber M."/>
            <person name="Mauceli E."/>
            <person name="MacCallum I."/>
        </authorList>
    </citation>
    <scope>NUCLEOTIDE SEQUENCE [LARGE SCALE GENOMIC DNA]</scope>
    <source>
        <strain evidence="7">Tucson 14024-0371.13</strain>
    </source>
</reference>
<protein>
    <recommendedName>
        <fullName evidence="5">DIRP domain-containing protein</fullName>
    </recommendedName>
</protein>
<dbReference type="PANTHER" id="PTHR21689:SF2">
    <property type="entry name" value="PROTEIN LIN-9 HOMOLOG"/>
    <property type="match status" value="1"/>
</dbReference>
<dbReference type="InterPro" id="IPR010561">
    <property type="entry name" value="LIN-9/ALY1"/>
</dbReference>
<dbReference type="eggNOG" id="KOG1019">
    <property type="taxonomic scope" value="Eukaryota"/>
</dbReference>
<gene>
    <name evidence="6" type="primary">Dana\GF10229</name>
    <name evidence="6" type="synonym">dana_GLEANR_10186</name>
    <name evidence="6" type="ORF">GF10229</name>
</gene>
<dbReference type="STRING" id="7217.B3M7F6"/>
<dbReference type="GO" id="GO:0048515">
    <property type="term" value="P:spermatid differentiation"/>
    <property type="evidence" value="ECO:0007669"/>
    <property type="project" value="EnsemblMetazoa"/>
</dbReference>
<dbReference type="GO" id="GO:0090575">
    <property type="term" value="C:RNA polymerase II transcription regulator complex"/>
    <property type="evidence" value="ECO:0007669"/>
    <property type="project" value="EnsemblMetazoa"/>
</dbReference>
<dbReference type="InterPro" id="IPR045831">
    <property type="entry name" value="LIN9_C"/>
</dbReference>
<evidence type="ECO:0000313" key="7">
    <source>
        <dbReference type="Proteomes" id="UP000007801"/>
    </source>
</evidence>
<evidence type="ECO:0000256" key="1">
    <source>
        <dbReference type="ARBA" id="ARBA00004123"/>
    </source>
</evidence>
<dbReference type="FunCoup" id="B3M7F6">
    <property type="interactions" value="616"/>
</dbReference>
<evidence type="ECO:0000256" key="4">
    <source>
        <dbReference type="SAM" id="MobiDB-lite"/>
    </source>
</evidence>
<dbReference type="Proteomes" id="UP000007801">
    <property type="component" value="Unassembled WGS sequence"/>
</dbReference>
<dbReference type="InParanoid" id="B3M7F6"/>
<feature type="domain" description="DIRP" evidence="5">
    <location>
        <begin position="130"/>
        <end position="238"/>
    </location>
</feature>
<dbReference type="OMA" id="KEEMIPP"/>
<dbReference type="GO" id="GO:0006351">
    <property type="term" value="P:DNA-templated transcription"/>
    <property type="evidence" value="ECO:0007669"/>
    <property type="project" value="InterPro"/>
</dbReference>
<accession>B3M7F6</accession>
<dbReference type="KEGG" id="dan:6493103"/>
<comment type="subcellular location">
    <subcellularLocation>
        <location evidence="1">Nucleus</location>
    </subcellularLocation>
</comment>
<dbReference type="HOGENOM" id="CLU_483377_0_0_1"/>
<name>B3M7F6_DROAN</name>